<dbReference type="OrthoDB" id="268039at2759"/>
<keyword evidence="3" id="KW-1185">Reference proteome</keyword>
<dbReference type="AlphaFoldDB" id="A0A836KAU9"/>
<reference evidence="3" key="2">
    <citation type="journal article" date="2021" name="Sci. Data">
        <title>Chromosome-scale genome sequencing, assembly and annotation of six genomes from subfamily Leishmaniinae.</title>
        <authorList>
            <person name="Almutairi H."/>
            <person name="Urbaniak M.D."/>
            <person name="Bates M.D."/>
            <person name="Jariyapan N."/>
            <person name="Kwakye-Nuako G."/>
            <person name="Thomaz Soccol V."/>
            <person name="Al-Salem W.S."/>
            <person name="Dillon R.J."/>
            <person name="Bates P.A."/>
            <person name="Gatherer D."/>
        </authorList>
    </citation>
    <scope>NUCLEOTIDE SEQUENCE [LARGE SCALE GENOMIC DNA]</scope>
</reference>
<feature type="compositionally biased region" description="Acidic residues" evidence="1">
    <location>
        <begin position="74"/>
        <end position="91"/>
    </location>
</feature>
<name>A0A836KAU9_9TRYP</name>
<sequence>MDHSPEVDGGAGSLGFHGTDACPLGEGEFEFDEGDWEEGEEQHEEYDEETQGGEETDEEEGEVEKELSPSDSSGGDEEVEEREQGGEEASDYTENSIPAADVKTGSPVVAATGRSGTFAAASPFAALSESRGSGVSDRSVFGALAASTTAPPPPQQLIAPSALASPLATAPPLQTSGAKTTPSFPSSTMLPSQHRLGTTAAPLHFVDFERSLAQKLPGSEWRRARSKAEEAQDVRCTLARYELVLPTDAFDEQINKALYVD</sequence>
<dbReference type="KEGG" id="lmat:92511106"/>
<gene>
    <name evidence="2" type="ORF">LSCM1_00968</name>
</gene>
<dbReference type="RefSeq" id="XP_067174699.1">
    <property type="nucleotide sequence ID" value="XM_067318594.1"/>
</dbReference>
<feature type="region of interest" description="Disordered" evidence="1">
    <location>
        <begin position="1"/>
        <end position="104"/>
    </location>
</feature>
<evidence type="ECO:0000256" key="1">
    <source>
        <dbReference type="SAM" id="MobiDB-lite"/>
    </source>
</evidence>
<organism evidence="2 3">
    <name type="scientific">Leishmania martiniquensis</name>
    <dbReference type="NCBI Taxonomy" id="1580590"/>
    <lineage>
        <taxon>Eukaryota</taxon>
        <taxon>Discoba</taxon>
        <taxon>Euglenozoa</taxon>
        <taxon>Kinetoplastea</taxon>
        <taxon>Metakinetoplastina</taxon>
        <taxon>Trypanosomatida</taxon>
        <taxon>Trypanosomatidae</taxon>
        <taxon>Leishmaniinae</taxon>
        <taxon>Leishmania</taxon>
    </lineage>
</organism>
<reference evidence="3" key="1">
    <citation type="journal article" date="2021" name="Microbiol. Resour. Announc.">
        <title>LGAAP: Leishmaniinae Genome Assembly and Annotation Pipeline.</title>
        <authorList>
            <person name="Almutairi H."/>
            <person name="Urbaniak M.D."/>
            <person name="Bates M.D."/>
            <person name="Jariyapan N."/>
            <person name="Kwakye-Nuako G."/>
            <person name="Thomaz-Soccol V."/>
            <person name="Al-Salem W.S."/>
            <person name="Dillon R.J."/>
            <person name="Bates P.A."/>
            <person name="Gatherer D."/>
        </authorList>
    </citation>
    <scope>NUCLEOTIDE SEQUENCE [LARGE SCALE GENOMIC DNA]</scope>
</reference>
<feature type="compositionally biased region" description="Polar residues" evidence="1">
    <location>
        <begin position="176"/>
        <end position="191"/>
    </location>
</feature>
<dbReference type="GeneID" id="92511106"/>
<protein>
    <submittedName>
        <fullName evidence="2">Uncharacterized protein</fullName>
    </submittedName>
</protein>
<evidence type="ECO:0000313" key="3">
    <source>
        <dbReference type="Proteomes" id="UP000673552"/>
    </source>
</evidence>
<accession>A0A836KAU9</accession>
<evidence type="ECO:0000313" key="2">
    <source>
        <dbReference type="EMBL" id="KAG5466791.1"/>
    </source>
</evidence>
<feature type="compositionally biased region" description="Acidic residues" evidence="1">
    <location>
        <begin position="27"/>
        <end position="63"/>
    </location>
</feature>
<dbReference type="Proteomes" id="UP000673552">
    <property type="component" value="Unassembled WGS sequence"/>
</dbReference>
<dbReference type="EMBL" id="JAFEUZ010000035">
    <property type="protein sequence ID" value="KAG5466791.1"/>
    <property type="molecule type" value="Genomic_DNA"/>
</dbReference>
<comment type="caution">
    <text evidence="2">The sequence shown here is derived from an EMBL/GenBank/DDBJ whole genome shotgun (WGS) entry which is preliminary data.</text>
</comment>
<feature type="region of interest" description="Disordered" evidence="1">
    <location>
        <begin position="145"/>
        <end position="193"/>
    </location>
</feature>
<proteinExistence type="predicted"/>
<feature type="compositionally biased region" description="Low complexity" evidence="1">
    <location>
        <begin position="156"/>
        <end position="175"/>
    </location>
</feature>